<proteinExistence type="inferred from homology"/>
<dbReference type="KEGG" id="nao:Y958_25620"/>
<dbReference type="Proteomes" id="UP000197153">
    <property type="component" value="Chromosome 3"/>
</dbReference>
<gene>
    <name evidence="6" type="ORF">Y958_25620</name>
</gene>
<dbReference type="Pfam" id="PF00126">
    <property type="entry name" value="HTH_1"/>
    <property type="match status" value="1"/>
</dbReference>
<evidence type="ECO:0000256" key="1">
    <source>
        <dbReference type="ARBA" id="ARBA00009437"/>
    </source>
</evidence>
<dbReference type="AlphaFoldDB" id="A0A248K0K4"/>
<dbReference type="GO" id="GO:0003677">
    <property type="term" value="F:DNA binding"/>
    <property type="evidence" value="ECO:0007669"/>
    <property type="project" value="UniProtKB-KW"/>
</dbReference>
<dbReference type="EMBL" id="CP022112">
    <property type="protein sequence ID" value="ASG24286.1"/>
    <property type="molecule type" value="Genomic_DNA"/>
</dbReference>
<feature type="domain" description="HTH lysR-type" evidence="5">
    <location>
        <begin position="2"/>
        <end position="58"/>
    </location>
</feature>
<dbReference type="NCBIfam" id="TIGR03298">
    <property type="entry name" value="argP"/>
    <property type="match status" value="1"/>
</dbReference>
<dbReference type="NCBIfam" id="NF002964">
    <property type="entry name" value="PRK03635.1"/>
    <property type="match status" value="1"/>
</dbReference>
<comment type="similarity">
    <text evidence="1">Belongs to the LysR transcriptional regulatory family.</text>
</comment>
<dbReference type="PROSITE" id="PS50931">
    <property type="entry name" value="HTH_LYSR"/>
    <property type="match status" value="1"/>
</dbReference>
<dbReference type="InterPro" id="IPR036390">
    <property type="entry name" value="WH_DNA-bd_sf"/>
</dbReference>
<evidence type="ECO:0000313" key="7">
    <source>
        <dbReference type="Proteomes" id="UP000197153"/>
    </source>
</evidence>
<evidence type="ECO:0000256" key="3">
    <source>
        <dbReference type="ARBA" id="ARBA00023125"/>
    </source>
</evidence>
<keyword evidence="4" id="KW-0804">Transcription</keyword>
<evidence type="ECO:0000256" key="2">
    <source>
        <dbReference type="ARBA" id="ARBA00023015"/>
    </source>
</evidence>
<dbReference type="InterPro" id="IPR036388">
    <property type="entry name" value="WH-like_DNA-bd_sf"/>
</dbReference>
<dbReference type="PRINTS" id="PR00039">
    <property type="entry name" value="HTHLYSR"/>
</dbReference>
<dbReference type="InterPro" id="IPR017685">
    <property type="entry name" value="ArgP"/>
</dbReference>
<reference evidence="6 7" key="1">
    <citation type="submission" date="2017-06" db="EMBL/GenBank/DDBJ databases">
        <title>Complete genome sequence of Nitrospirillum amazonense strain CBAmC, an endophytic nitrogen-fixing and plant growth-promoting bacterium, isolated from sugarcane.</title>
        <authorList>
            <person name="Schwab S."/>
            <person name="dos Santos Teixeira K.R."/>
            <person name="Simoes Araujo J.L."/>
            <person name="Soares Vidal M."/>
            <person name="Borges de Freitas H.R."/>
            <person name="Rivello Crivelaro A.L."/>
            <person name="Bueno de Camargo Nunes A."/>
            <person name="dos Santos C.M."/>
            <person name="Palmeira da Silva Rosa D."/>
            <person name="da Silva Padilha D."/>
            <person name="da Silva E."/>
            <person name="Araujo Terra L."/>
            <person name="Soares Mendes V."/>
            <person name="Farinelli L."/>
            <person name="Magalhaes Cruz L."/>
            <person name="Baldani J.I."/>
        </authorList>
    </citation>
    <scope>NUCLEOTIDE SEQUENCE [LARGE SCALE GENOMIC DNA]</scope>
    <source>
        <strain evidence="6 7">CBAmC</strain>
    </source>
</reference>
<evidence type="ECO:0000313" key="6">
    <source>
        <dbReference type="EMBL" id="ASG24286.1"/>
    </source>
</evidence>
<keyword evidence="3 6" id="KW-0238">DNA-binding</keyword>
<dbReference type="InterPro" id="IPR000847">
    <property type="entry name" value="LysR_HTH_N"/>
</dbReference>
<accession>A0A248K0K4</accession>
<sequence>MIDYPAARAVALVVQTGSFEKAAAALNVTPSAVSQRVKQLEERLGAVLVERGSPCTATEKGEWLCRHMDHVGLLERELTAHLPGLVDPAAPVPRVTLAVAANADSLGTWFLAAASAFTQGCDHLLNIIIDDQDHTADWLRRGRVLAAVTSLEKPIQGCRVTPLGALRYHATASPDFMARHFPGGVTPEALAQAPALTFNQKDRLQHDWIRRTLSRDVVHPTHLPTHWLPSTQGFVDGALAGMGWGMNPAQLVRGHLDAGRLVELVPGTVLDVPLFWQVSRLAADQLADLSRRVVATAKRELVSPT</sequence>
<organism evidence="6 7">
    <name type="scientific">Nitrospirillum viridazoti CBAmc</name>
    <dbReference type="NCBI Taxonomy" id="1441467"/>
    <lineage>
        <taxon>Bacteria</taxon>
        <taxon>Pseudomonadati</taxon>
        <taxon>Pseudomonadota</taxon>
        <taxon>Alphaproteobacteria</taxon>
        <taxon>Rhodospirillales</taxon>
        <taxon>Azospirillaceae</taxon>
        <taxon>Nitrospirillum</taxon>
        <taxon>Nitrospirillum viridazoti</taxon>
    </lineage>
</organism>
<dbReference type="InterPro" id="IPR005119">
    <property type="entry name" value="LysR_subst-bd"/>
</dbReference>
<dbReference type="SUPFAM" id="SSF53850">
    <property type="entry name" value="Periplasmic binding protein-like II"/>
    <property type="match status" value="1"/>
</dbReference>
<dbReference type="PANTHER" id="PTHR30579">
    <property type="entry name" value="TRANSCRIPTIONAL REGULATOR"/>
    <property type="match status" value="1"/>
</dbReference>
<dbReference type="Pfam" id="PF03466">
    <property type="entry name" value="LysR_substrate"/>
    <property type="match status" value="1"/>
</dbReference>
<dbReference type="RefSeq" id="WP_088874722.1">
    <property type="nucleotide sequence ID" value="NZ_CP022112.1"/>
</dbReference>
<dbReference type="NCBIfam" id="NF009888">
    <property type="entry name" value="PRK13348.1"/>
    <property type="match status" value="1"/>
</dbReference>
<evidence type="ECO:0000256" key="4">
    <source>
        <dbReference type="ARBA" id="ARBA00023163"/>
    </source>
</evidence>
<name>A0A248K0K4_9PROT</name>
<keyword evidence="7" id="KW-1185">Reference proteome</keyword>
<keyword evidence="2" id="KW-0805">Transcription regulation</keyword>
<dbReference type="Gene3D" id="3.40.190.290">
    <property type="match status" value="1"/>
</dbReference>
<dbReference type="GO" id="GO:0003700">
    <property type="term" value="F:DNA-binding transcription factor activity"/>
    <property type="evidence" value="ECO:0007669"/>
    <property type="project" value="InterPro"/>
</dbReference>
<dbReference type="InterPro" id="IPR050176">
    <property type="entry name" value="LTTR"/>
</dbReference>
<evidence type="ECO:0000259" key="5">
    <source>
        <dbReference type="PROSITE" id="PS50931"/>
    </source>
</evidence>
<dbReference type="PANTHER" id="PTHR30579:SF2">
    <property type="entry name" value="HTH-TYPE TRANSCRIPTIONAL REGULATOR ARGP"/>
    <property type="match status" value="1"/>
</dbReference>
<dbReference type="SUPFAM" id="SSF46785">
    <property type="entry name" value="Winged helix' DNA-binding domain"/>
    <property type="match status" value="1"/>
</dbReference>
<protein>
    <submittedName>
        <fullName evidence="6">ArgP/LysG family DNA-binding transcriptional regulator</fullName>
    </submittedName>
</protein>
<dbReference type="Gene3D" id="1.10.10.10">
    <property type="entry name" value="Winged helix-like DNA-binding domain superfamily/Winged helix DNA-binding domain"/>
    <property type="match status" value="1"/>
</dbReference>